<feature type="signal peptide" evidence="1">
    <location>
        <begin position="1"/>
        <end position="26"/>
    </location>
</feature>
<organism evidence="2 3">
    <name type="scientific">Lactiplantibacillus daowaiensis</name>
    <dbReference type="NCBI Taxonomy" id="2559918"/>
    <lineage>
        <taxon>Bacteria</taxon>
        <taxon>Bacillati</taxon>
        <taxon>Bacillota</taxon>
        <taxon>Bacilli</taxon>
        <taxon>Lactobacillales</taxon>
        <taxon>Lactobacillaceae</taxon>
        <taxon>Lactiplantibacillus</taxon>
    </lineage>
</organism>
<dbReference type="EMBL" id="JBHSSC010000044">
    <property type="protein sequence ID" value="MFC6182138.1"/>
    <property type="molecule type" value="Genomic_DNA"/>
</dbReference>
<keyword evidence="3" id="KW-1185">Reference proteome</keyword>
<keyword evidence="1" id="KW-0732">Signal</keyword>
<accession>A0ABW1S2W6</accession>
<sequence>MRLSRGMMLSAGVGLLALSLPMAAGAKTQTLPASFQGNWYGYVSATTEGKTTTHSIAKVHLTGNKLNYGIYTSTKANLKSRTWIASFKVPAQLTKKVNSKTKRVTYRLGSKLADANFATLSLTKLKVGTKKVTALREKIDGVGSVYLFRQPTKSHRWDNTLDLENLLADY</sequence>
<comment type="caution">
    <text evidence="2">The sequence shown here is derived from an EMBL/GenBank/DDBJ whole genome shotgun (WGS) entry which is preliminary data.</text>
</comment>
<evidence type="ECO:0000256" key="1">
    <source>
        <dbReference type="SAM" id="SignalP"/>
    </source>
</evidence>
<name>A0ABW1S2W6_9LACO</name>
<reference evidence="3" key="1">
    <citation type="journal article" date="2019" name="Int. J. Syst. Evol. Microbiol.">
        <title>The Global Catalogue of Microorganisms (GCM) 10K type strain sequencing project: providing services to taxonomists for standard genome sequencing and annotation.</title>
        <authorList>
            <consortium name="The Broad Institute Genomics Platform"/>
            <consortium name="The Broad Institute Genome Sequencing Center for Infectious Disease"/>
            <person name="Wu L."/>
            <person name="Ma J."/>
        </authorList>
    </citation>
    <scope>NUCLEOTIDE SEQUENCE [LARGE SCALE GENOMIC DNA]</scope>
    <source>
        <strain evidence="3">CCM 8933</strain>
    </source>
</reference>
<evidence type="ECO:0008006" key="4">
    <source>
        <dbReference type="Google" id="ProtNLM"/>
    </source>
</evidence>
<dbReference type="Proteomes" id="UP001596282">
    <property type="component" value="Unassembled WGS sequence"/>
</dbReference>
<evidence type="ECO:0000313" key="3">
    <source>
        <dbReference type="Proteomes" id="UP001596282"/>
    </source>
</evidence>
<protein>
    <recommendedName>
        <fullName evidence="4">Extracellular protein</fullName>
    </recommendedName>
</protein>
<feature type="chain" id="PRO_5046596538" description="Extracellular protein" evidence="1">
    <location>
        <begin position="27"/>
        <end position="170"/>
    </location>
</feature>
<proteinExistence type="predicted"/>
<gene>
    <name evidence="2" type="ORF">ACFP5Y_12960</name>
</gene>
<dbReference type="RefSeq" id="WP_137627393.1">
    <property type="nucleotide sequence ID" value="NZ_BJDJ01000002.1"/>
</dbReference>
<evidence type="ECO:0000313" key="2">
    <source>
        <dbReference type="EMBL" id="MFC6182138.1"/>
    </source>
</evidence>